<dbReference type="Proteomes" id="UP001150266">
    <property type="component" value="Unassembled WGS sequence"/>
</dbReference>
<organism evidence="3 4">
    <name type="scientific">Lentinula aciculospora</name>
    <dbReference type="NCBI Taxonomy" id="153920"/>
    <lineage>
        <taxon>Eukaryota</taxon>
        <taxon>Fungi</taxon>
        <taxon>Dikarya</taxon>
        <taxon>Basidiomycota</taxon>
        <taxon>Agaricomycotina</taxon>
        <taxon>Agaricomycetes</taxon>
        <taxon>Agaricomycetidae</taxon>
        <taxon>Agaricales</taxon>
        <taxon>Marasmiineae</taxon>
        <taxon>Omphalotaceae</taxon>
        <taxon>Lentinula</taxon>
    </lineage>
</organism>
<feature type="transmembrane region" description="Helical" evidence="2">
    <location>
        <begin position="81"/>
        <end position="103"/>
    </location>
</feature>
<dbReference type="AlphaFoldDB" id="A0A9W9AKX9"/>
<gene>
    <name evidence="3" type="ORF">J3R30DRAFT_1323282</name>
</gene>
<keyword evidence="2" id="KW-0472">Membrane</keyword>
<evidence type="ECO:0000256" key="2">
    <source>
        <dbReference type="SAM" id="Phobius"/>
    </source>
</evidence>
<comment type="caution">
    <text evidence="3">The sequence shown here is derived from an EMBL/GenBank/DDBJ whole genome shotgun (WGS) entry which is preliminary data.</text>
</comment>
<feature type="region of interest" description="Disordered" evidence="1">
    <location>
        <begin position="263"/>
        <end position="283"/>
    </location>
</feature>
<accession>A0A9W9AKX9</accession>
<name>A0A9W9AKX9_9AGAR</name>
<evidence type="ECO:0000313" key="4">
    <source>
        <dbReference type="Proteomes" id="UP001150266"/>
    </source>
</evidence>
<feature type="compositionally biased region" description="Pro residues" evidence="1">
    <location>
        <begin position="271"/>
        <end position="283"/>
    </location>
</feature>
<evidence type="ECO:0000256" key="1">
    <source>
        <dbReference type="SAM" id="MobiDB-lite"/>
    </source>
</evidence>
<keyword evidence="2" id="KW-0812">Transmembrane</keyword>
<reference evidence="3" key="1">
    <citation type="submission" date="2022-08" db="EMBL/GenBank/DDBJ databases">
        <title>A Global Phylogenomic Analysis of the Shiitake Genus Lentinula.</title>
        <authorList>
            <consortium name="DOE Joint Genome Institute"/>
            <person name="Sierra-Patev S."/>
            <person name="Min B."/>
            <person name="Naranjo-Ortiz M."/>
            <person name="Looney B."/>
            <person name="Konkel Z."/>
            <person name="Slot J.C."/>
            <person name="Sakamoto Y."/>
            <person name="Steenwyk J.L."/>
            <person name="Rokas A."/>
            <person name="Carro J."/>
            <person name="Camarero S."/>
            <person name="Ferreira P."/>
            <person name="Molpeceres G."/>
            <person name="Ruiz-Duenas F.J."/>
            <person name="Serrano A."/>
            <person name="Henrissat B."/>
            <person name="Drula E."/>
            <person name="Hughes K.W."/>
            <person name="Mata J.L."/>
            <person name="Ishikawa N.K."/>
            <person name="Vargas-Isla R."/>
            <person name="Ushijima S."/>
            <person name="Smith C.A."/>
            <person name="Ahrendt S."/>
            <person name="Andreopoulos W."/>
            <person name="He G."/>
            <person name="Labutti K."/>
            <person name="Lipzen A."/>
            <person name="Ng V."/>
            <person name="Riley R."/>
            <person name="Sandor L."/>
            <person name="Barry K."/>
            <person name="Martinez A.T."/>
            <person name="Xiao Y."/>
            <person name="Gibbons J.G."/>
            <person name="Terashima K."/>
            <person name="Grigoriev I.V."/>
            <person name="Hibbett D.S."/>
        </authorList>
    </citation>
    <scope>NUCLEOTIDE SEQUENCE</scope>
    <source>
        <strain evidence="3">JLM2183</strain>
    </source>
</reference>
<keyword evidence="4" id="KW-1185">Reference proteome</keyword>
<feature type="region of interest" description="Disordered" evidence="1">
    <location>
        <begin position="445"/>
        <end position="494"/>
    </location>
</feature>
<evidence type="ECO:0000313" key="3">
    <source>
        <dbReference type="EMBL" id="KAJ4485197.1"/>
    </source>
</evidence>
<dbReference type="OrthoDB" id="5308060at2759"/>
<protein>
    <recommendedName>
        <fullName evidence="5">DUF1776-domain-containing protein</fullName>
    </recommendedName>
</protein>
<proteinExistence type="predicted"/>
<dbReference type="EMBL" id="JAOTPV010000003">
    <property type="protein sequence ID" value="KAJ4485197.1"/>
    <property type="molecule type" value="Genomic_DNA"/>
</dbReference>
<feature type="compositionally biased region" description="Low complexity" evidence="1">
    <location>
        <begin position="445"/>
        <end position="482"/>
    </location>
</feature>
<evidence type="ECO:0008006" key="5">
    <source>
        <dbReference type="Google" id="ProtNLM"/>
    </source>
</evidence>
<sequence length="557" mass="60452">MDNLNAYLTAFAEYISTSLESVGLKESVRESMEMFWGDVGRYGVDVKDLRSRIGLGDFEIPPPPPPLPMVAMDKGSWVDRWGPWIVVGGCVLVAGVGIGVVGYQQQQQQQHRRRRLHLHPFHLHSLQHKKHQSAPRRQTTIILGGSTSSSCVALIKSLEQHAYIVIVSVGSVEEGRVLEGLCRSEGQGEEVGGFVQSVVLSTNPGGMEIGVQNFLRAVASTLDRRFPINGAGDPYVSFNNRPYIHSVISLLTLPTFHSFFPSSHPLSSSSNPPPNSSPIPPTYAPFEHISLPTTYISHLTQTQIIPLQIIQSLLPLMRSNHVPSDAGNPKSVVVCVSTRRADGGVFEGVQNMTTSSTLQAAQTLRMEIELAAEKGKSEGMKNVTVVVVDVDDEIFGVLGDNQGVFGAPPTPTIPTIHPEDIYKAMENWTPSEKLTYGQAFVDSLTSTSTSSPPTSSSSLTSHSSSSPLPHTSISNPTLDSTFLPPPPPTPDSTPFVQTILGVVSNGRYGHGFGWFSTVGNVFGIVFGWRRSWWGSKKGYVRVRSGRGGCEWVSGWRG</sequence>
<keyword evidence="2" id="KW-1133">Transmembrane helix</keyword>